<protein>
    <submittedName>
        <fullName evidence="1">Uncharacterized protein</fullName>
    </submittedName>
</protein>
<name>A0A8S5RDL8_9VIRU</name>
<reference evidence="1" key="1">
    <citation type="journal article" date="2021" name="Proc. Natl. Acad. Sci. U.S.A.">
        <title>A Catalog of Tens of Thousands of Viruses from Human Metagenomes Reveals Hidden Associations with Chronic Diseases.</title>
        <authorList>
            <person name="Tisza M.J."/>
            <person name="Buck C.B."/>
        </authorList>
    </citation>
    <scope>NUCLEOTIDE SEQUENCE</scope>
    <source>
        <strain evidence="1">CtkyY8</strain>
    </source>
</reference>
<accession>A0A8S5RDL8</accession>
<dbReference type="EMBL" id="BK059095">
    <property type="protein sequence ID" value="DAE29502.1"/>
    <property type="molecule type" value="Genomic_DNA"/>
</dbReference>
<organism evidence="1">
    <name type="scientific">virus sp. ctkyY8</name>
    <dbReference type="NCBI Taxonomy" id="2827995"/>
    <lineage>
        <taxon>Viruses</taxon>
    </lineage>
</organism>
<evidence type="ECO:0000313" key="1">
    <source>
        <dbReference type="EMBL" id="DAE29502.1"/>
    </source>
</evidence>
<sequence>MTFKKYNHTNNAFCELLTDLQSSDATMMLTGNFNRLPTSNFIVKISKYQGTKCVARENIYVANRNNNICTGLVRAYEKVPMDDDATE</sequence>
<proteinExistence type="predicted"/>